<name>A0A3D9T8M8_9ACTN</name>
<sequence length="68" mass="7775">MPTFKRPFGFQPLERQLAQRQAEQRANPVPQGRYFDHPTAKYLFVLVLIITVVLHVAALVVFGVLGFH</sequence>
<keyword evidence="1" id="KW-0812">Transmembrane</keyword>
<dbReference type="AlphaFoldDB" id="A0A3D9T8M8"/>
<dbReference type="Proteomes" id="UP000256661">
    <property type="component" value="Unassembled WGS sequence"/>
</dbReference>
<gene>
    <name evidence="2" type="ORF">DFJ69_5640</name>
</gene>
<feature type="transmembrane region" description="Helical" evidence="1">
    <location>
        <begin position="42"/>
        <end position="67"/>
    </location>
</feature>
<dbReference type="RefSeq" id="WP_116025307.1">
    <property type="nucleotide sequence ID" value="NZ_QTTT01000001.1"/>
</dbReference>
<protein>
    <submittedName>
        <fullName evidence="2">Uncharacterized protein</fullName>
    </submittedName>
</protein>
<evidence type="ECO:0000313" key="3">
    <source>
        <dbReference type="Proteomes" id="UP000256661"/>
    </source>
</evidence>
<keyword evidence="1" id="KW-0472">Membrane</keyword>
<reference evidence="2 3" key="1">
    <citation type="submission" date="2018-08" db="EMBL/GenBank/DDBJ databases">
        <title>Sequencing the genomes of 1000 actinobacteria strains.</title>
        <authorList>
            <person name="Klenk H.-P."/>
        </authorList>
    </citation>
    <scope>NUCLEOTIDE SEQUENCE [LARGE SCALE GENOMIC DNA]</scope>
    <source>
        <strain evidence="2 3">DSM 43927</strain>
    </source>
</reference>
<keyword evidence="1" id="KW-1133">Transmembrane helix</keyword>
<accession>A0A3D9T8M8</accession>
<organism evidence="2 3">
    <name type="scientific">Thermomonospora umbrina</name>
    <dbReference type="NCBI Taxonomy" id="111806"/>
    <lineage>
        <taxon>Bacteria</taxon>
        <taxon>Bacillati</taxon>
        <taxon>Actinomycetota</taxon>
        <taxon>Actinomycetes</taxon>
        <taxon>Streptosporangiales</taxon>
        <taxon>Thermomonosporaceae</taxon>
        <taxon>Thermomonospora</taxon>
    </lineage>
</organism>
<evidence type="ECO:0000256" key="1">
    <source>
        <dbReference type="SAM" id="Phobius"/>
    </source>
</evidence>
<keyword evidence="3" id="KW-1185">Reference proteome</keyword>
<dbReference type="EMBL" id="QTTT01000001">
    <property type="protein sequence ID" value="REF00112.1"/>
    <property type="molecule type" value="Genomic_DNA"/>
</dbReference>
<comment type="caution">
    <text evidence="2">The sequence shown here is derived from an EMBL/GenBank/DDBJ whole genome shotgun (WGS) entry which is preliminary data.</text>
</comment>
<proteinExistence type="predicted"/>
<evidence type="ECO:0000313" key="2">
    <source>
        <dbReference type="EMBL" id="REF00112.1"/>
    </source>
</evidence>